<accession>A0A2V1DHN1</accession>
<feature type="compositionally biased region" description="Low complexity" evidence="1">
    <location>
        <begin position="87"/>
        <end position="110"/>
    </location>
</feature>
<evidence type="ECO:0000256" key="2">
    <source>
        <dbReference type="SAM" id="SignalP"/>
    </source>
</evidence>
<feature type="region of interest" description="Disordered" evidence="1">
    <location>
        <begin position="64"/>
        <end position="165"/>
    </location>
</feature>
<reference evidence="3 4" key="1">
    <citation type="journal article" date="2018" name="Sci. Rep.">
        <title>Comparative genomics provides insights into the lifestyle and reveals functional heterogeneity of dark septate endophytic fungi.</title>
        <authorList>
            <person name="Knapp D.G."/>
            <person name="Nemeth J.B."/>
            <person name="Barry K."/>
            <person name="Hainaut M."/>
            <person name="Henrissat B."/>
            <person name="Johnson J."/>
            <person name="Kuo A."/>
            <person name="Lim J.H.P."/>
            <person name="Lipzen A."/>
            <person name="Nolan M."/>
            <person name="Ohm R.A."/>
            <person name="Tamas L."/>
            <person name="Grigoriev I.V."/>
            <person name="Spatafora J.W."/>
            <person name="Nagy L.G."/>
            <person name="Kovacs G.M."/>
        </authorList>
    </citation>
    <scope>NUCLEOTIDE SEQUENCE [LARGE SCALE GENOMIC DNA]</scope>
    <source>
        <strain evidence="3 4">DSE2036</strain>
    </source>
</reference>
<evidence type="ECO:0000256" key="1">
    <source>
        <dbReference type="SAM" id="MobiDB-lite"/>
    </source>
</evidence>
<evidence type="ECO:0000313" key="3">
    <source>
        <dbReference type="EMBL" id="PVH97687.1"/>
    </source>
</evidence>
<feature type="region of interest" description="Disordered" evidence="1">
    <location>
        <begin position="30"/>
        <end position="49"/>
    </location>
</feature>
<keyword evidence="2" id="KW-0732">Signal</keyword>
<protein>
    <recommendedName>
        <fullName evidence="5">GPI anchored serine-rich protein</fullName>
    </recommendedName>
</protein>
<dbReference type="Proteomes" id="UP000244855">
    <property type="component" value="Unassembled WGS sequence"/>
</dbReference>
<keyword evidence="4" id="KW-1185">Reference proteome</keyword>
<dbReference type="EMBL" id="KZ805430">
    <property type="protein sequence ID" value="PVH97687.1"/>
    <property type="molecule type" value="Genomic_DNA"/>
</dbReference>
<sequence length="187" mass="17977">MIASKLFVIVATALGMAAAHNGLIEQRGECLHDPGSQNPTDHSPLDDCVSVPPATVTVTVTKCDSELPTPPISSSAAAPPPVMTTNPGVPSSSSPASIPGSSGPASSGPVMSATGPVTGPGSAPATTGSVATSTSVSSSHVHSNTSPAMSGPAMSGPAQSMENNGEALPTAFPGVLAAGVAAMVALA</sequence>
<organism evidence="3 4">
    <name type="scientific">Periconia macrospinosa</name>
    <dbReference type="NCBI Taxonomy" id="97972"/>
    <lineage>
        <taxon>Eukaryota</taxon>
        <taxon>Fungi</taxon>
        <taxon>Dikarya</taxon>
        <taxon>Ascomycota</taxon>
        <taxon>Pezizomycotina</taxon>
        <taxon>Dothideomycetes</taxon>
        <taxon>Pleosporomycetidae</taxon>
        <taxon>Pleosporales</taxon>
        <taxon>Massarineae</taxon>
        <taxon>Periconiaceae</taxon>
        <taxon>Periconia</taxon>
    </lineage>
</organism>
<dbReference type="AlphaFoldDB" id="A0A2V1DHN1"/>
<proteinExistence type="predicted"/>
<gene>
    <name evidence="3" type="ORF">DM02DRAFT_658016</name>
</gene>
<name>A0A2V1DHN1_9PLEO</name>
<evidence type="ECO:0000313" key="4">
    <source>
        <dbReference type="Proteomes" id="UP000244855"/>
    </source>
</evidence>
<evidence type="ECO:0008006" key="5">
    <source>
        <dbReference type="Google" id="ProtNLM"/>
    </source>
</evidence>
<feature type="chain" id="PRO_5016139616" description="GPI anchored serine-rich protein" evidence="2">
    <location>
        <begin position="20"/>
        <end position="187"/>
    </location>
</feature>
<feature type="compositionally biased region" description="Low complexity" evidence="1">
    <location>
        <begin position="121"/>
        <end position="148"/>
    </location>
</feature>
<feature type="signal peptide" evidence="2">
    <location>
        <begin position="1"/>
        <end position="19"/>
    </location>
</feature>